<dbReference type="AlphaFoldDB" id="A0A1E1XE97"/>
<dbReference type="Pfam" id="PF03036">
    <property type="entry name" value="Perilipin"/>
    <property type="match status" value="1"/>
</dbReference>
<name>A0A1E1XE97_9ACAR</name>
<comment type="similarity">
    <text evidence="2">Belongs to the perilipin family.</text>
</comment>
<evidence type="ECO:0000313" key="4">
    <source>
        <dbReference type="EMBL" id="JAT97560.1"/>
    </source>
</evidence>
<dbReference type="PANTHER" id="PTHR14024">
    <property type="entry name" value="PERILIPIN"/>
    <property type="match status" value="1"/>
</dbReference>
<proteinExistence type="evidence at transcript level"/>
<dbReference type="PANTHER" id="PTHR14024:SF49">
    <property type="entry name" value="LIPID STORAGE DROPLETS SURFACE-BINDING PROTEIN 1"/>
    <property type="match status" value="1"/>
</dbReference>
<reference evidence="4" key="1">
    <citation type="journal article" date="2017" name="Front. Cell. Infect. Microbiol.">
        <title>The Distinct Transcriptional Response of the Midgut of Amblyomma sculptum and Amblyomma aureolatum Ticks to Rickettsia rickettsii Correlates to Their Differences in Susceptibility to Infection.</title>
        <authorList>
            <person name="Martins L.A."/>
            <person name="Galletti M.F.B.M."/>
            <person name="Ribeiro J.M."/>
            <person name="Fujita A."/>
            <person name="Costa F.B."/>
            <person name="Labruna M.B."/>
            <person name="Daffre S."/>
            <person name="Fogaca A.C."/>
        </authorList>
    </citation>
    <scope>NUCLEOTIDE SEQUENCE</scope>
</reference>
<dbReference type="GO" id="GO:0019915">
    <property type="term" value="P:lipid storage"/>
    <property type="evidence" value="ECO:0007669"/>
    <property type="project" value="TreeGrafter"/>
</dbReference>
<dbReference type="EMBL" id="GFAC01001628">
    <property type="protein sequence ID" value="JAT97560.1"/>
    <property type="molecule type" value="mRNA"/>
</dbReference>
<dbReference type="GO" id="GO:0010890">
    <property type="term" value="P:positive regulation of triglyceride storage"/>
    <property type="evidence" value="ECO:0007669"/>
    <property type="project" value="TreeGrafter"/>
</dbReference>
<feature type="non-terminal residue" evidence="4">
    <location>
        <position position="1"/>
    </location>
</feature>
<evidence type="ECO:0000256" key="1">
    <source>
        <dbReference type="ARBA" id="ARBA00004502"/>
    </source>
</evidence>
<dbReference type="GO" id="GO:0005811">
    <property type="term" value="C:lipid droplet"/>
    <property type="evidence" value="ECO:0007669"/>
    <property type="project" value="UniProtKB-SubCell"/>
</dbReference>
<keyword evidence="3" id="KW-0551">Lipid droplet</keyword>
<dbReference type="InterPro" id="IPR004279">
    <property type="entry name" value="Perilipin"/>
</dbReference>
<evidence type="ECO:0000256" key="3">
    <source>
        <dbReference type="ARBA" id="ARBA00022677"/>
    </source>
</evidence>
<feature type="non-terminal residue" evidence="4">
    <location>
        <position position="281"/>
    </location>
</feature>
<organism evidence="4">
    <name type="scientific">Amblyomma aureolatum</name>
    <dbReference type="NCBI Taxonomy" id="187763"/>
    <lineage>
        <taxon>Eukaryota</taxon>
        <taxon>Metazoa</taxon>
        <taxon>Ecdysozoa</taxon>
        <taxon>Arthropoda</taxon>
        <taxon>Chelicerata</taxon>
        <taxon>Arachnida</taxon>
        <taxon>Acari</taxon>
        <taxon>Parasitiformes</taxon>
        <taxon>Ixodida</taxon>
        <taxon>Ixodoidea</taxon>
        <taxon>Ixodidae</taxon>
        <taxon>Amblyomminae</taxon>
        <taxon>Amblyomma</taxon>
    </lineage>
</organism>
<comment type="subcellular location">
    <subcellularLocation>
        <location evidence="1">Lipid droplet</location>
    </subcellularLocation>
</comment>
<evidence type="ECO:0000256" key="2">
    <source>
        <dbReference type="ARBA" id="ARBA00006311"/>
    </source>
</evidence>
<sequence>PLVVGIADIVSRRYAGIKARSTILAAALATAENAAVTVVRRCAPVARAYLGPQLEHADALACRGLDEIEKLCPAALRQPEEIVVDAVAFCRQKAEEVLRCCGEKIERAIQIVAVTALLAAHRTAAILASARDMINRCFNVVDEALDLWISVHVLEHEPHRNNVRAAQPAMELAITTLRKLHTAVSLQLACERDQILQIGSSAYDSFHSALLTTPTRDQPAVTVREHVIAAGQHTLLAISFLPAKAGHVCTALHNRIMELHRFCTTLPVPMQDDASHSSRSS</sequence>
<dbReference type="GO" id="GO:0005829">
    <property type="term" value="C:cytosol"/>
    <property type="evidence" value="ECO:0007669"/>
    <property type="project" value="TreeGrafter"/>
</dbReference>
<protein>
    <submittedName>
        <fullName evidence="4">Uncharacterized protein</fullName>
    </submittedName>
</protein>
<accession>A0A1E1XE97</accession>